<evidence type="ECO:0000313" key="4">
    <source>
        <dbReference type="Proteomes" id="UP000076923"/>
    </source>
</evidence>
<dbReference type="Proteomes" id="UP000076923">
    <property type="component" value="Unassembled WGS sequence"/>
</dbReference>
<dbReference type="Gene3D" id="3.10.350.10">
    <property type="entry name" value="LysM domain"/>
    <property type="match status" value="2"/>
</dbReference>
<feature type="chain" id="PRO_5008049821" description="LysM domain-containing protein" evidence="1">
    <location>
        <begin position="26"/>
        <end position="540"/>
    </location>
</feature>
<feature type="domain" description="LysM" evidence="2">
    <location>
        <begin position="120"/>
        <end position="163"/>
    </location>
</feature>
<evidence type="ECO:0000256" key="1">
    <source>
        <dbReference type="SAM" id="SignalP"/>
    </source>
</evidence>
<dbReference type="SUPFAM" id="SSF54106">
    <property type="entry name" value="LysM domain"/>
    <property type="match status" value="2"/>
</dbReference>
<sequence>MGIMYMKHVKFFVFLCILTFTVSCGQQNKYVQYKVKEGETMKGIAQRLNMNTKDLLRLNPNVSRNPEANSVIVIPNKKLKATTSTQDNVVEDVVIEGMDKDAALKEKKDELIEELKKNFVVYEVKKGDTFYSLTRFYNVTQEELTTLNPVLSEGLKVGQIIKIKAIEEGEVVIENNIYEDVIDTKIHLKAALLLPFRADEYRSSTSKDIFQKSKLADMVTDFYLGAQIAVDSLRSQGINIELNVFDTGSNSTKIKTILSENNLNKNDVVIGPLYSEEAELVANRLNVPVVFPFYSTKQSKFTASKLIKTSPEKKVFRDELTTYIKDNFTKGNLILVGDGEYESNISNNVMKQSFQSHDSISVVHILKPTNGYIAKNRFLQILKPNQPNWVVLTSNNTILVADAINSLISLPENTNVQLFTYNKGEAFDKIANLKLAKVNLTYVSDEYVSEASVSTQQFNNQYAGKNNALPSFAATKGFDITYDVLIRLASGDDLKDTFKDGASFRIESKFDYTGKSGGISENKGLFIVKYNKDLSLTRLK</sequence>
<organism evidence="3 4">
    <name type="scientific">Polaribacter atrinae</name>
    <dbReference type="NCBI Taxonomy" id="1333662"/>
    <lineage>
        <taxon>Bacteria</taxon>
        <taxon>Pseudomonadati</taxon>
        <taxon>Bacteroidota</taxon>
        <taxon>Flavobacteriia</taxon>
        <taxon>Flavobacteriales</taxon>
        <taxon>Flavobacteriaceae</taxon>
    </lineage>
</organism>
<dbReference type="PROSITE" id="PS51782">
    <property type="entry name" value="LYSM"/>
    <property type="match status" value="2"/>
</dbReference>
<feature type="domain" description="LysM" evidence="2">
    <location>
        <begin position="31"/>
        <end position="74"/>
    </location>
</feature>
<evidence type="ECO:0000259" key="2">
    <source>
        <dbReference type="PROSITE" id="PS51782"/>
    </source>
</evidence>
<keyword evidence="1" id="KW-0732">Signal</keyword>
<dbReference type="CDD" id="cd00118">
    <property type="entry name" value="LysM"/>
    <property type="match status" value="2"/>
</dbReference>
<dbReference type="PROSITE" id="PS51257">
    <property type="entry name" value="PROKAR_LIPOPROTEIN"/>
    <property type="match status" value="1"/>
</dbReference>
<comment type="caution">
    <text evidence="3">The sequence shown here is derived from an EMBL/GenBank/DDBJ whole genome shotgun (WGS) entry which is preliminary data.</text>
</comment>
<evidence type="ECO:0000313" key="3">
    <source>
        <dbReference type="EMBL" id="OAD45647.1"/>
    </source>
</evidence>
<dbReference type="PANTHER" id="PTHR33734">
    <property type="entry name" value="LYSM DOMAIN-CONTAINING GPI-ANCHORED PROTEIN 2"/>
    <property type="match status" value="1"/>
</dbReference>
<accession>A0A176TCM9</accession>
<dbReference type="OrthoDB" id="2149800at2"/>
<dbReference type="RefSeq" id="WP_068448608.1">
    <property type="nucleotide sequence ID" value="NZ_LVWE01000010.1"/>
</dbReference>
<dbReference type="STRING" id="1333662.LPB303_04975"/>
<dbReference type="InterPro" id="IPR028082">
    <property type="entry name" value="Peripla_BP_I"/>
</dbReference>
<proteinExistence type="predicted"/>
<dbReference type="SUPFAM" id="SSF53822">
    <property type="entry name" value="Periplasmic binding protein-like I"/>
    <property type="match status" value="1"/>
</dbReference>
<dbReference type="EMBL" id="LVWE01000010">
    <property type="protein sequence ID" value="OAD45647.1"/>
    <property type="molecule type" value="Genomic_DNA"/>
</dbReference>
<dbReference type="GO" id="GO:0008932">
    <property type="term" value="F:lytic endotransglycosylase activity"/>
    <property type="evidence" value="ECO:0007669"/>
    <property type="project" value="TreeGrafter"/>
</dbReference>
<protein>
    <recommendedName>
        <fullName evidence="2">LysM domain-containing protein</fullName>
    </recommendedName>
</protein>
<name>A0A176TCM9_9FLAO</name>
<dbReference type="Gene3D" id="3.40.50.2300">
    <property type="match status" value="2"/>
</dbReference>
<dbReference type="PANTHER" id="PTHR33734:SF22">
    <property type="entry name" value="MEMBRANE-BOUND LYTIC MUREIN TRANSGLYCOSYLASE D"/>
    <property type="match status" value="1"/>
</dbReference>
<dbReference type="SMART" id="SM00257">
    <property type="entry name" value="LysM"/>
    <property type="match status" value="2"/>
</dbReference>
<keyword evidence="4" id="KW-1185">Reference proteome</keyword>
<reference evidence="3 4" key="1">
    <citation type="submission" date="2016-02" db="EMBL/GenBank/DDBJ databases">
        <title>Draft genome sequence of Polaribacter atrinae KACC17473.</title>
        <authorList>
            <person name="Shin S.-K."/>
            <person name="Yi H."/>
        </authorList>
    </citation>
    <scope>NUCLEOTIDE SEQUENCE [LARGE SCALE GENOMIC DNA]</scope>
    <source>
        <strain evidence="3 4">KACC 17473</strain>
    </source>
</reference>
<dbReference type="InterPro" id="IPR018392">
    <property type="entry name" value="LysM"/>
</dbReference>
<dbReference type="AlphaFoldDB" id="A0A176TCM9"/>
<gene>
    <name evidence="3" type="ORF">LPB303_04975</name>
</gene>
<feature type="signal peptide" evidence="1">
    <location>
        <begin position="1"/>
        <end position="25"/>
    </location>
</feature>
<dbReference type="InterPro" id="IPR036779">
    <property type="entry name" value="LysM_dom_sf"/>
</dbReference>
<dbReference type="Pfam" id="PF01476">
    <property type="entry name" value="LysM"/>
    <property type="match status" value="2"/>
</dbReference>